<accession>A0ABU2DQX9</accession>
<organism evidence="1 2">
    <name type="scientific">Nesterenkonia aerolata</name>
    <dbReference type="NCBI Taxonomy" id="3074079"/>
    <lineage>
        <taxon>Bacteria</taxon>
        <taxon>Bacillati</taxon>
        <taxon>Actinomycetota</taxon>
        <taxon>Actinomycetes</taxon>
        <taxon>Micrococcales</taxon>
        <taxon>Micrococcaceae</taxon>
        <taxon>Nesterenkonia</taxon>
    </lineage>
</organism>
<reference evidence="1 2" key="1">
    <citation type="submission" date="2023-09" db="EMBL/GenBank/DDBJ databases">
        <title>Description of three actinobacteria isolated from air of manufacturing shop in a pharmaceutical factory.</title>
        <authorList>
            <person name="Zhang D.-F."/>
        </authorList>
    </citation>
    <scope>NUCLEOTIDE SEQUENCE [LARGE SCALE GENOMIC DNA]</scope>
    <source>
        <strain evidence="1 2">LY-0111</strain>
    </source>
</reference>
<name>A0ABU2DQX9_9MICC</name>
<gene>
    <name evidence="1" type="ORF">RIL96_04970</name>
</gene>
<dbReference type="RefSeq" id="WP_310547898.1">
    <property type="nucleotide sequence ID" value="NZ_JAVKGR010000003.1"/>
</dbReference>
<dbReference type="EMBL" id="JAVKGR010000003">
    <property type="protein sequence ID" value="MDR8018913.1"/>
    <property type="molecule type" value="Genomic_DNA"/>
</dbReference>
<comment type="caution">
    <text evidence="1">The sequence shown here is derived from an EMBL/GenBank/DDBJ whole genome shotgun (WGS) entry which is preliminary data.</text>
</comment>
<evidence type="ECO:0000313" key="2">
    <source>
        <dbReference type="Proteomes" id="UP001251870"/>
    </source>
</evidence>
<evidence type="ECO:0000313" key="1">
    <source>
        <dbReference type="EMBL" id="MDR8018913.1"/>
    </source>
</evidence>
<dbReference type="Proteomes" id="UP001251870">
    <property type="component" value="Unassembled WGS sequence"/>
</dbReference>
<keyword evidence="2" id="KW-1185">Reference proteome</keyword>
<sequence length="144" mass="15234">MITATPVLGRVRTIVVTVAEHGGLDEATVELLIDCERRGVRVLLWLEEAGDADSTLAGLATHLATDDAVLHAEAVARIGAERAVLARGVRQARRRAAAEVLPPADRGPAGTGRKALRRARRLGRRALSRAARAADALRGAGARR</sequence>
<proteinExistence type="predicted"/>
<protein>
    <submittedName>
        <fullName evidence="1">Uncharacterized protein</fullName>
    </submittedName>
</protein>